<accession>A0ABM5MGJ2</accession>
<reference evidence="1 2" key="1">
    <citation type="submission" date="2011-11" db="EMBL/GenBank/DDBJ databases">
        <title>Complete genome sequence of thermophilic Geobacillus thermoleovorans CCB_US3_UF5.</title>
        <authorList>
            <person name="Muhd Sakaff M.K.L."/>
            <person name="Abdul Rahman A.Y."/>
            <person name="Saito J.A."/>
            <person name="Hou S."/>
            <person name="Alam M."/>
        </authorList>
    </citation>
    <scope>NUCLEOTIDE SEQUENCE [LARGE SCALE GENOMIC DNA]</scope>
    <source>
        <strain evidence="1 2">CCB_US3_UF5</strain>
    </source>
</reference>
<evidence type="ECO:0000313" key="2">
    <source>
        <dbReference type="Proteomes" id="UP000005636"/>
    </source>
</evidence>
<protein>
    <submittedName>
        <fullName evidence="1">Uncharacterized protein</fullName>
    </submittedName>
</protein>
<name>A0ABM5MGJ2_GEOTH</name>
<gene>
    <name evidence="1" type="ORF">GTCCBUS3UF5_15130</name>
</gene>
<organism evidence="1 2">
    <name type="scientific">Geobacillus thermoleovorans CCB_US3_UF5</name>
    <dbReference type="NCBI Taxonomy" id="1111068"/>
    <lineage>
        <taxon>Bacteria</taxon>
        <taxon>Bacillati</taxon>
        <taxon>Bacillota</taxon>
        <taxon>Bacilli</taxon>
        <taxon>Bacillales</taxon>
        <taxon>Anoxybacillaceae</taxon>
        <taxon>Geobacillus</taxon>
        <taxon>Geobacillus thermoleovorans group</taxon>
    </lineage>
</organism>
<dbReference type="EMBL" id="CP003125">
    <property type="protein sequence ID" value="AEV18826.1"/>
    <property type="molecule type" value="Genomic_DNA"/>
</dbReference>
<evidence type="ECO:0000313" key="1">
    <source>
        <dbReference type="EMBL" id="AEV18826.1"/>
    </source>
</evidence>
<sequence>MPPLFMYSLFLIAFLFFAAQKRKEDLFLSTRKRKRSLLGFFIISRREDPHFHA</sequence>
<dbReference type="Proteomes" id="UP000005636">
    <property type="component" value="Chromosome"/>
</dbReference>
<proteinExistence type="predicted"/>
<keyword evidence="2" id="KW-1185">Reference proteome</keyword>